<dbReference type="SUPFAM" id="SSF51230">
    <property type="entry name" value="Single hybrid motif"/>
    <property type="match status" value="1"/>
</dbReference>
<dbReference type="Pfam" id="PF01597">
    <property type="entry name" value="GCV_H"/>
    <property type="match status" value="1"/>
</dbReference>
<dbReference type="Proteomes" id="UP000283633">
    <property type="component" value="Unassembled WGS sequence"/>
</dbReference>
<keyword evidence="2" id="KW-1185">Reference proteome</keyword>
<evidence type="ECO:0000313" key="1">
    <source>
        <dbReference type="EMBL" id="RRK11291.1"/>
    </source>
</evidence>
<dbReference type="InterPro" id="IPR033753">
    <property type="entry name" value="GCV_H/Fam206"/>
</dbReference>
<dbReference type="OrthoDB" id="2317958at2"/>
<evidence type="ECO:0000313" key="2">
    <source>
        <dbReference type="Proteomes" id="UP000283633"/>
    </source>
</evidence>
<sequence length="124" mass="13927">MAKHESAWKQMFHFYRDEYREQHAPMLYGDVWLQTKSRQRLVLGLTDDAKNTLTAVTGLTLPTVNQHLDTGATLLTVSDAAGEHPFTTPFAGTVQKINADLLATPAILTRNSQKDNWLIVFKAD</sequence>
<dbReference type="Gene3D" id="2.40.50.100">
    <property type="match status" value="1"/>
</dbReference>
<reference evidence="1 2" key="1">
    <citation type="submission" date="2018-08" db="EMBL/GenBank/DDBJ databases">
        <title>Genome Lactobacillus garii FI11369.</title>
        <authorList>
            <person name="Diaz M."/>
            <person name="Narbad A."/>
        </authorList>
    </citation>
    <scope>NUCLEOTIDE SEQUENCE [LARGE SCALE GENOMIC DNA]</scope>
    <source>
        <strain evidence="1 2">FI11369</strain>
    </source>
</reference>
<name>A0A426D9P7_9LACO</name>
<dbReference type="RefSeq" id="WP_125071531.1">
    <property type="nucleotide sequence ID" value="NZ_QWZQ01000007.1"/>
</dbReference>
<proteinExistence type="predicted"/>
<dbReference type="InterPro" id="IPR011053">
    <property type="entry name" value="Single_hybrid_motif"/>
</dbReference>
<comment type="caution">
    <text evidence="1">The sequence shown here is derived from an EMBL/GenBank/DDBJ whole genome shotgun (WGS) entry which is preliminary data.</text>
</comment>
<dbReference type="AlphaFoldDB" id="A0A426D9P7"/>
<dbReference type="EMBL" id="QWZQ01000007">
    <property type="protein sequence ID" value="RRK11291.1"/>
    <property type="molecule type" value="Genomic_DNA"/>
</dbReference>
<gene>
    <name evidence="1" type="ORF">D1831_03430</name>
</gene>
<organism evidence="1 2">
    <name type="scientific">Lactiplantibacillus garii</name>
    <dbReference type="NCBI Taxonomy" id="2306423"/>
    <lineage>
        <taxon>Bacteria</taxon>
        <taxon>Bacillati</taxon>
        <taxon>Bacillota</taxon>
        <taxon>Bacilli</taxon>
        <taxon>Lactobacillales</taxon>
        <taxon>Lactobacillaceae</taxon>
        <taxon>Lactiplantibacillus</taxon>
    </lineage>
</organism>
<accession>A0A426D9P7</accession>
<protein>
    <submittedName>
        <fullName evidence="1">Glycine cleavage system protein H</fullName>
    </submittedName>
</protein>